<dbReference type="KEGG" id="smam:Mal15_58870"/>
<dbReference type="SUPFAM" id="SSF54631">
    <property type="entry name" value="CBS-domain pair"/>
    <property type="match status" value="1"/>
</dbReference>
<dbReference type="PANTHER" id="PTHR43080">
    <property type="entry name" value="CBS DOMAIN-CONTAINING PROTEIN CBSX3, MITOCHONDRIAL"/>
    <property type="match status" value="1"/>
</dbReference>
<evidence type="ECO:0000259" key="3">
    <source>
        <dbReference type="PROSITE" id="PS51371"/>
    </source>
</evidence>
<feature type="domain" description="CBS" evidence="3">
    <location>
        <begin position="16"/>
        <end position="74"/>
    </location>
</feature>
<evidence type="ECO:0000313" key="5">
    <source>
        <dbReference type="Proteomes" id="UP000321353"/>
    </source>
</evidence>
<dbReference type="Pfam" id="PF00571">
    <property type="entry name" value="CBS"/>
    <property type="match status" value="1"/>
</dbReference>
<reference evidence="4 5" key="1">
    <citation type="submission" date="2019-02" db="EMBL/GenBank/DDBJ databases">
        <title>Planctomycetal bacteria perform biofilm scaping via a novel small molecule.</title>
        <authorList>
            <person name="Jeske O."/>
            <person name="Boedeker C."/>
            <person name="Wiegand S."/>
            <person name="Breitling P."/>
            <person name="Kallscheuer N."/>
            <person name="Jogler M."/>
            <person name="Rohde M."/>
            <person name="Petersen J."/>
            <person name="Medema M.H."/>
            <person name="Surup F."/>
            <person name="Jogler C."/>
        </authorList>
    </citation>
    <scope>NUCLEOTIDE SEQUENCE [LARGE SCALE GENOMIC DNA]</scope>
    <source>
        <strain evidence="4 5">Mal15</strain>
    </source>
</reference>
<dbReference type="EMBL" id="CP036264">
    <property type="protein sequence ID" value="QEG01806.1"/>
    <property type="molecule type" value="Genomic_DNA"/>
</dbReference>
<dbReference type="Proteomes" id="UP000321353">
    <property type="component" value="Chromosome"/>
</dbReference>
<dbReference type="RefSeq" id="WP_147870834.1">
    <property type="nucleotide sequence ID" value="NZ_CP036264.1"/>
</dbReference>
<accession>A0A5B9MQ22</accession>
<dbReference type="InterPro" id="IPR000644">
    <property type="entry name" value="CBS_dom"/>
</dbReference>
<dbReference type="PANTHER" id="PTHR43080:SF2">
    <property type="entry name" value="CBS DOMAIN-CONTAINING PROTEIN"/>
    <property type="match status" value="1"/>
</dbReference>
<sequence>MTFEEQLSSEQIRTLPLRDAIAIDEHTVARAAIALMRTHHLGCAVIVDQNCRPTGVFTEQSVIRLLVAGASLDTTPISSFAEPDFSVVRASDPIMVAWKAVVDSGRRFMCVTDDDGYLIGLTGQRGLADYVCDCYAKQITVQRLGSAPWMLQREGA</sequence>
<protein>
    <submittedName>
        <fullName evidence="4">CBS domain protein</fullName>
    </submittedName>
</protein>
<proteinExistence type="predicted"/>
<dbReference type="InterPro" id="IPR051257">
    <property type="entry name" value="Diverse_CBS-Domain"/>
</dbReference>
<dbReference type="Gene3D" id="3.10.580.10">
    <property type="entry name" value="CBS-domain"/>
    <property type="match status" value="1"/>
</dbReference>
<name>A0A5B9MQ22_9BACT</name>
<keyword evidence="1 2" id="KW-0129">CBS domain</keyword>
<evidence type="ECO:0000256" key="1">
    <source>
        <dbReference type="ARBA" id="ARBA00023122"/>
    </source>
</evidence>
<keyword evidence="5" id="KW-1185">Reference proteome</keyword>
<gene>
    <name evidence="4" type="ORF">Mal15_58870</name>
</gene>
<evidence type="ECO:0000256" key="2">
    <source>
        <dbReference type="PROSITE-ProRule" id="PRU00703"/>
    </source>
</evidence>
<evidence type="ECO:0000313" key="4">
    <source>
        <dbReference type="EMBL" id="QEG01806.1"/>
    </source>
</evidence>
<dbReference type="AlphaFoldDB" id="A0A5B9MQ22"/>
<dbReference type="CDD" id="cd02205">
    <property type="entry name" value="CBS_pair_SF"/>
    <property type="match status" value="1"/>
</dbReference>
<organism evidence="4 5">
    <name type="scientific">Stieleria maiorica</name>
    <dbReference type="NCBI Taxonomy" id="2795974"/>
    <lineage>
        <taxon>Bacteria</taxon>
        <taxon>Pseudomonadati</taxon>
        <taxon>Planctomycetota</taxon>
        <taxon>Planctomycetia</taxon>
        <taxon>Pirellulales</taxon>
        <taxon>Pirellulaceae</taxon>
        <taxon>Stieleria</taxon>
    </lineage>
</organism>
<dbReference type="PROSITE" id="PS51371">
    <property type="entry name" value="CBS"/>
    <property type="match status" value="1"/>
</dbReference>
<dbReference type="InterPro" id="IPR046342">
    <property type="entry name" value="CBS_dom_sf"/>
</dbReference>